<dbReference type="AlphaFoldDB" id="A0AA88MI57"/>
<dbReference type="GO" id="GO:0009897">
    <property type="term" value="C:external side of plasma membrane"/>
    <property type="evidence" value="ECO:0007669"/>
    <property type="project" value="TreeGrafter"/>
</dbReference>
<evidence type="ECO:0000256" key="6">
    <source>
        <dbReference type="ARBA" id="ARBA00023157"/>
    </source>
</evidence>
<evidence type="ECO:0000256" key="8">
    <source>
        <dbReference type="SAM" id="MobiDB-lite"/>
    </source>
</evidence>
<evidence type="ECO:0000256" key="1">
    <source>
        <dbReference type="ARBA" id="ARBA00004167"/>
    </source>
</evidence>
<feature type="region of interest" description="Disordered" evidence="8">
    <location>
        <begin position="442"/>
        <end position="461"/>
    </location>
</feature>
<keyword evidence="5 9" id="KW-0472">Membrane</keyword>
<organism evidence="11 12">
    <name type="scientific">Tachysurus vachellii</name>
    <name type="common">Darkbarbel catfish</name>
    <name type="synonym">Pelteobagrus vachellii</name>
    <dbReference type="NCBI Taxonomy" id="175792"/>
    <lineage>
        <taxon>Eukaryota</taxon>
        <taxon>Metazoa</taxon>
        <taxon>Chordata</taxon>
        <taxon>Craniata</taxon>
        <taxon>Vertebrata</taxon>
        <taxon>Euteleostomi</taxon>
        <taxon>Actinopterygii</taxon>
        <taxon>Neopterygii</taxon>
        <taxon>Teleostei</taxon>
        <taxon>Ostariophysi</taxon>
        <taxon>Siluriformes</taxon>
        <taxon>Bagridae</taxon>
        <taxon>Tachysurus</taxon>
    </lineage>
</organism>
<dbReference type="SUPFAM" id="SSF49265">
    <property type="entry name" value="Fibronectin type III"/>
    <property type="match status" value="1"/>
</dbReference>
<feature type="compositionally biased region" description="Polar residues" evidence="8">
    <location>
        <begin position="451"/>
        <end position="461"/>
    </location>
</feature>
<name>A0AA88MI57_TACVA</name>
<dbReference type="InterPro" id="IPR013783">
    <property type="entry name" value="Ig-like_fold"/>
</dbReference>
<keyword evidence="12" id="KW-1185">Reference proteome</keyword>
<evidence type="ECO:0000256" key="3">
    <source>
        <dbReference type="ARBA" id="ARBA00022729"/>
    </source>
</evidence>
<evidence type="ECO:0000256" key="9">
    <source>
        <dbReference type="SAM" id="Phobius"/>
    </source>
</evidence>
<dbReference type="PANTHER" id="PTHR23037">
    <property type="entry name" value="CYTOKINE RECEPTOR"/>
    <property type="match status" value="1"/>
</dbReference>
<feature type="transmembrane region" description="Helical" evidence="9">
    <location>
        <begin position="231"/>
        <end position="250"/>
    </location>
</feature>
<dbReference type="InterPro" id="IPR036116">
    <property type="entry name" value="FN3_sf"/>
</dbReference>
<evidence type="ECO:0000256" key="7">
    <source>
        <dbReference type="ARBA" id="ARBA00023170"/>
    </source>
</evidence>
<protein>
    <recommendedName>
        <fullName evidence="13">Fibronectin type-III domain-containing protein</fullName>
    </recommendedName>
</protein>
<dbReference type="Proteomes" id="UP001187315">
    <property type="component" value="Unassembled WGS sequence"/>
</dbReference>
<evidence type="ECO:0000313" key="12">
    <source>
        <dbReference type="Proteomes" id="UP001187315"/>
    </source>
</evidence>
<evidence type="ECO:0000256" key="10">
    <source>
        <dbReference type="SAM" id="SignalP"/>
    </source>
</evidence>
<keyword evidence="7" id="KW-0675">Receptor</keyword>
<dbReference type="GO" id="GO:0004896">
    <property type="term" value="F:cytokine receptor activity"/>
    <property type="evidence" value="ECO:0007669"/>
    <property type="project" value="TreeGrafter"/>
</dbReference>
<reference evidence="11" key="1">
    <citation type="submission" date="2023-08" db="EMBL/GenBank/DDBJ databases">
        <title>Pelteobagrus vachellii genome.</title>
        <authorList>
            <person name="Liu H."/>
        </authorList>
    </citation>
    <scope>NUCLEOTIDE SEQUENCE</scope>
    <source>
        <strain evidence="11">PRFRI_2022a</strain>
        <tissue evidence="11">Muscle</tissue>
    </source>
</reference>
<keyword evidence="3 10" id="KW-0732">Signal</keyword>
<evidence type="ECO:0000256" key="5">
    <source>
        <dbReference type="ARBA" id="ARBA00023136"/>
    </source>
</evidence>
<dbReference type="Gene3D" id="2.60.40.10">
    <property type="entry name" value="Immunoglobulins"/>
    <property type="match status" value="1"/>
</dbReference>
<comment type="subcellular location">
    <subcellularLocation>
        <location evidence="1">Membrane</location>
        <topology evidence="1">Single-pass membrane protein</topology>
    </subcellularLocation>
</comment>
<dbReference type="EMBL" id="JAVHJS010000014">
    <property type="protein sequence ID" value="KAK2836659.1"/>
    <property type="molecule type" value="Genomic_DNA"/>
</dbReference>
<evidence type="ECO:0000256" key="2">
    <source>
        <dbReference type="ARBA" id="ARBA00022692"/>
    </source>
</evidence>
<feature type="signal peptide" evidence="10">
    <location>
        <begin position="1"/>
        <end position="20"/>
    </location>
</feature>
<proteinExistence type="predicted"/>
<sequence>MQLQFGFICALLSFTKLSRAQSSSDLLTCESDYWLRVNCFLDSRAVQNRLENITYQLEFVINKEKNCLLSVERDGYSCIFTAKLTYSSHFMSYNKINIYLCDPKPCQLLKSNFMPAQNIKPITPYNLTVLYVNSSYNFAWNSGYENHDYVKVLPFEYVLSYHPAGQSTVKELHTKETVFRVSETVFDPGTEYVARVYNTVKNNTVYQGTASHLSAEIRWKTPAIITIVKKIVILVCLAVGLLSLLLFPVARMKIKQISWVETPSPYVSPINQTTQFWLSKGHMQYIYSEEISTIDVITENTARQQQQEHSSVVYSQSLTPYVSPLKEVWPLCLMPDSHVAANSAFTDPDFLPEDNDVEKFLLSLSAAEGCVSLDDLEPSLETSKSSEASSLPVSPVCFTQSYCTLTNTEFGLVPTFCRGQCAPSLDLGLKNTTSQLNIQIEESSPEEDTVTLDNLQLSMDE</sequence>
<dbReference type="PANTHER" id="PTHR23037:SF35">
    <property type="entry name" value="FIBRONECTIN TYPE-III DOMAIN-CONTAINING PROTEIN"/>
    <property type="match status" value="1"/>
</dbReference>
<keyword evidence="4 9" id="KW-1133">Transmembrane helix</keyword>
<accession>A0AA88MI57</accession>
<keyword evidence="6" id="KW-1015">Disulfide bond</keyword>
<gene>
    <name evidence="11" type="ORF">Q7C36_014528</name>
</gene>
<evidence type="ECO:0008006" key="13">
    <source>
        <dbReference type="Google" id="ProtNLM"/>
    </source>
</evidence>
<comment type="caution">
    <text evidence="11">The sequence shown here is derived from an EMBL/GenBank/DDBJ whole genome shotgun (WGS) entry which is preliminary data.</text>
</comment>
<feature type="chain" id="PRO_5041681173" description="Fibronectin type-III domain-containing protein" evidence="10">
    <location>
        <begin position="21"/>
        <end position="461"/>
    </location>
</feature>
<evidence type="ECO:0000256" key="4">
    <source>
        <dbReference type="ARBA" id="ARBA00022989"/>
    </source>
</evidence>
<keyword evidence="2 9" id="KW-0812">Transmembrane</keyword>
<evidence type="ECO:0000313" key="11">
    <source>
        <dbReference type="EMBL" id="KAK2836659.1"/>
    </source>
</evidence>